<sequence length="141" mass="16349">MITQVKLPTVEDLQPLLDEALETAQSKEAFIQAQVDGIYKTLQANPLMYRHYGAYWWAVKSLMAKHGYDLGSDSEVITEQHFNFEDPAILLCAAWAYQQEQIDKGYWQANLHTYYADDEEFEYSIEDVNLEAWSVNAKSMR</sequence>
<dbReference type="AlphaFoldDB" id="A0A7Y0MYB0"/>
<evidence type="ECO:0000313" key="2">
    <source>
        <dbReference type="Proteomes" id="UP000565155"/>
    </source>
</evidence>
<dbReference type="Proteomes" id="UP000565155">
    <property type="component" value="Unassembled WGS sequence"/>
</dbReference>
<reference evidence="1 2" key="1">
    <citation type="submission" date="2020-04" db="EMBL/GenBank/DDBJ databases">
        <title>Whole-genome sequencing of Vibrio spp. from China reveals different genetic environments of blaCTX-M-14 among diverse lineages.</title>
        <authorList>
            <person name="Zheng Z."/>
            <person name="Ye L."/>
            <person name="Chen S."/>
        </authorList>
    </citation>
    <scope>NUCLEOTIDE SEQUENCE [LARGE SCALE GENOMIC DNA]</scope>
    <source>
        <strain evidence="1 2">Vb1636</strain>
    </source>
</reference>
<name>A0A7Y0MYB0_VIBAL</name>
<organism evidence="1 2">
    <name type="scientific">Vibrio alginolyticus</name>
    <dbReference type="NCBI Taxonomy" id="663"/>
    <lineage>
        <taxon>Bacteria</taxon>
        <taxon>Pseudomonadati</taxon>
        <taxon>Pseudomonadota</taxon>
        <taxon>Gammaproteobacteria</taxon>
        <taxon>Vibrionales</taxon>
        <taxon>Vibrionaceae</taxon>
        <taxon>Vibrio</taxon>
    </lineage>
</organism>
<accession>A0A7Y0MYB0</accession>
<gene>
    <name evidence="1" type="ORF">HKB35_18320</name>
</gene>
<evidence type="ECO:0000313" key="1">
    <source>
        <dbReference type="EMBL" id="NMR75574.1"/>
    </source>
</evidence>
<dbReference type="EMBL" id="JABCMA010000025">
    <property type="protein sequence ID" value="NMR75574.1"/>
    <property type="molecule type" value="Genomic_DNA"/>
</dbReference>
<proteinExistence type="predicted"/>
<comment type="caution">
    <text evidence="1">The sequence shown here is derived from an EMBL/GenBank/DDBJ whole genome shotgun (WGS) entry which is preliminary data.</text>
</comment>
<protein>
    <submittedName>
        <fullName evidence="1">Uncharacterized protein</fullName>
    </submittedName>
</protein>
<dbReference type="RefSeq" id="WP_029860222.1">
    <property type="nucleotide sequence ID" value="NZ_JABCMA010000025.1"/>
</dbReference>